<organism evidence="2 3">
    <name type="scientific">Paxillus rubicundulus Ve08.2h10</name>
    <dbReference type="NCBI Taxonomy" id="930991"/>
    <lineage>
        <taxon>Eukaryota</taxon>
        <taxon>Fungi</taxon>
        <taxon>Dikarya</taxon>
        <taxon>Basidiomycota</taxon>
        <taxon>Agaricomycotina</taxon>
        <taxon>Agaricomycetes</taxon>
        <taxon>Agaricomycetidae</taxon>
        <taxon>Boletales</taxon>
        <taxon>Paxilineae</taxon>
        <taxon>Paxillaceae</taxon>
        <taxon>Paxillus</taxon>
    </lineage>
</organism>
<dbReference type="InParanoid" id="A0A0D0D763"/>
<evidence type="ECO:0000313" key="3">
    <source>
        <dbReference type="Proteomes" id="UP000054538"/>
    </source>
</evidence>
<proteinExistence type="predicted"/>
<dbReference type="Proteomes" id="UP000054538">
    <property type="component" value="Unassembled WGS sequence"/>
</dbReference>
<dbReference type="AlphaFoldDB" id="A0A0D0D763"/>
<sequence length="238" mass="25140">MSPLSPGKVKGSNPSPGTSKGSIPRPFQRPHSSIHLGDIKAAITPSKRAPSLGPGPSPSKKAKASVSKSGPKTPSVIQKAKFANDAGVTPSASIKVYHPLVGPPPCSIPRASALKLIATPVNPLLDPRSGPSSDLMDQIIKGLEVHVTSLKKQVERIPDLELQLSSMARVVKAFQEQVQGQLATHSFPTSSHRSLPLPPSVSREMQRLQLEMANSHLKSAFLALEAKGQPSSHLGLQL</sequence>
<dbReference type="HOGENOM" id="CLU_040073_4_1_1"/>
<evidence type="ECO:0000313" key="2">
    <source>
        <dbReference type="EMBL" id="KIK72775.1"/>
    </source>
</evidence>
<feature type="compositionally biased region" description="Polar residues" evidence="1">
    <location>
        <begin position="12"/>
        <end position="21"/>
    </location>
</feature>
<evidence type="ECO:0000256" key="1">
    <source>
        <dbReference type="SAM" id="MobiDB-lite"/>
    </source>
</evidence>
<reference evidence="3" key="2">
    <citation type="submission" date="2015-01" db="EMBL/GenBank/DDBJ databases">
        <title>Evolutionary Origins and Diversification of the Mycorrhizal Mutualists.</title>
        <authorList>
            <consortium name="DOE Joint Genome Institute"/>
            <consortium name="Mycorrhizal Genomics Consortium"/>
            <person name="Kohler A."/>
            <person name="Kuo A."/>
            <person name="Nagy L.G."/>
            <person name="Floudas D."/>
            <person name="Copeland A."/>
            <person name="Barry K.W."/>
            <person name="Cichocki N."/>
            <person name="Veneault-Fourrey C."/>
            <person name="LaButti K."/>
            <person name="Lindquist E.A."/>
            <person name="Lipzen A."/>
            <person name="Lundell T."/>
            <person name="Morin E."/>
            <person name="Murat C."/>
            <person name="Riley R."/>
            <person name="Ohm R."/>
            <person name="Sun H."/>
            <person name="Tunlid A."/>
            <person name="Henrissat B."/>
            <person name="Grigoriev I.V."/>
            <person name="Hibbett D.S."/>
            <person name="Martin F."/>
        </authorList>
    </citation>
    <scope>NUCLEOTIDE SEQUENCE [LARGE SCALE GENOMIC DNA]</scope>
    <source>
        <strain evidence="3">Ve08.2h10</strain>
    </source>
</reference>
<name>A0A0D0D763_9AGAM</name>
<feature type="region of interest" description="Disordered" evidence="1">
    <location>
        <begin position="1"/>
        <end position="77"/>
    </location>
</feature>
<feature type="non-terminal residue" evidence="2">
    <location>
        <position position="238"/>
    </location>
</feature>
<protein>
    <submittedName>
        <fullName evidence="2">Uncharacterized protein</fullName>
    </submittedName>
</protein>
<accession>A0A0D0D763</accession>
<gene>
    <name evidence="2" type="ORF">PAXRUDRAFT_21594</name>
</gene>
<dbReference type="EMBL" id="KN830452">
    <property type="protein sequence ID" value="KIK72775.1"/>
    <property type="molecule type" value="Genomic_DNA"/>
</dbReference>
<reference evidence="2 3" key="1">
    <citation type="submission" date="2014-04" db="EMBL/GenBank/DDBJ databases">
        <authorList>
            <consortium name="DOE Joint Genome Institute"/>
            <person name="Kuo A."/>
            <person name="Kohler A."/>
            <person name="Jargeat P."/>
            <person name="Nagy L.G."/>
            <person name="Floudas D."/>
            <person name="Copeland A."/>
            <person name="Barry K.W."/>
            <person name="Cichocki N."/>
            <person name="Veneault-Fourrey C."/>
            <person name="LaButti K."/>
            <person name="Lindquist E.A."/>
            <person name="Lipzen A."/>
            <person name="Lundell T."/>
            <person name="Morin E."/>
            <person name="Murat C."/>
            <person name="Sun H."/>
            <person name="Tunlid A."/>
            <person name="Henrissat B."/>
            <person name="Grigoriev I.V."/>
            <person name="Hibbett D.S."/>
            <person name="Martin F."/>
            <person name="Nordberg H.P."/>
            <person name="Cantor M.N."/>
            <person name="Hua S.X."/>
        </authorList>
    </citation>
    <scope>NUCLEOTIDE SEQUENCE [LARGE SCALE GENOMIC DNA]</scope>
    <source>
        <strain evidence="2 3">Ve08.2h10</strain>
    </source>
</reference>
<keyword evidence="3" id="KW-1185">Reference proteome</keyword>